<evidence type="ECO:0000259" key="1">
    <source>
        <dbReference type="Pfam" id="PF00534"/>
    </source>
</evidence>
<dbReference type="Pfam" id="PF13439">
    <property type="entry name" value="Glyco_transf_4"/>
    <property type="match status" value="1"/>
</dbReference>
<dbReference type="InterPro" id="IPR028098">
    <property type="entry name" value="Glyco_trans_4-like_N"/>
</dbReference>
<organism evidence="3 4">
    <name type="scientific">Candidatus Doudnabacteria bacterium RIFCSPHIGHO2_01_52_17</name>
    <dbReference type="NCBI Taxonomy" id="1817820"/>
    <lineage>
        <taxon>Bacteria</taxon>
        <taxon>Candidatus Doudnaibacteriota</taxon>
    </lineage>
</organism>
<evidence type="ECO:0008006" key="5">
    <source>
        <dbReference type="Google" id="ProtNLM"/>
    </source>
</evidence>
<comment type="caution">
    <text evidence="3">The sequence shown here is derived from an EMBL/GenBank/DDBJ whole genome shotgun (WGS) entry which is preliminary data.</text>
</comment>
<dbReference type="PANTHER" id="PTHR45947">
    <property type="entry name" value="SULFOQUINOVOSYL TRANSFERASE SQD2"/>
    <property type="match status" value="1"/>
</dbReference>
<evidence type="ECO:0000313" key="3">
    <source>
        <dbReference type="EMBL" id="OGE76129.1"/>
    </source>
</evidence>
<dbReference type="EMBL" id="MFEG01000016">
    <property type="protein sequence ID" value="OGE76129.1"/>
    <property type="molecule type" value="Genomic_DNA"/>
</dbReference>
<feature type="domain" description="Glycosyltransferase subfamily 4-like N-terminal" evidence="2">
    <location>
        <begin position="15"/>
        <end position="187"/>
    </location>
</feature>
<evidence type="ECO:0000259" key="2">
    <source>
        <dbReference type="Pfam" id="PF13439"/>
    </source>
</evidence>
<gene>
    <name evidence="3" type="ORF">A3K06_00955</name>
</gene>
<dbReference type="Gene3D" id="3.40.50.2000">
    <property type="entry name" value="Glycogen Phosphorylase B"/>
    <property type="match status" value="4"/>
</dbReference>
<evidence type="ECO:0000313" key="4">
    <source>
        <dbReference type="Proteomes" id="UP000176547"/>
    </source>
</evidence>
<dbReference type="Pfam" id="PF00534">
    <property type="entry name" value="Glycos_transf_1"/>
    <property type="match status" value="1"/>
</dbReference>
<dbReference type="InterPro" id="IPR001296">
    <property type="entry name" value="Glyco_trans_1"/>
</dbReference>
<protein>
    <recommendedName>
        <fullName evidence="5">Glycosyltransferase subfamily 4-like N-terminal domain-containing protein</fullName>
    </recommendedName>
</protein>
<dbReference type="CDD" id="cd03801">
    <property type="entry name" value="GT4_PimA-like"/>
    <property type="match status" value="1"/>
</dbReference>
<proteinExistence type="predicted"/>
<dbReference type="PANTHER" id="PTHR45947:SF3">
    <property type="entry name" value="SULFOQUINOVOSYL TRANSFERASE SQD2"/>
    <property type="match status" value="1"/>
</dbReference>
<accession>A0A1F5NEM5</accession>
<sequence length="361" mass="40623">MNILICTGIFPPESGGPATYTAILADALSKRGHSVSVVTYGERPLSRRYSFPVTMVKRSIFKPLHYFRYFRAARKNGAEADVIYAQDPVSAGYPASLAARSLKKPFVLRVPGDYSWEQAYGRKFTDLPIDDFQKLRSFPKPVGRIRDMQIRTCRSADAIITPSEYLKKIVIGWGIKETKPRVIYNAISSLPDIERDRAREELGFGKDEFVIFSAGRPVPWKGFAMLQEVAADLRREDTGYRLVILNKAPRPEILKHLRACDAFVLNSGYEGFAFILLEAAAMEAPIITTTAGANPEVIRDGENGLLIEYNNREQIKTAIRKLKRDPELRSRLVGEAEKLLEVFAEERMINETEGVLQQCAS</sequence>
<dbReference type="Proteomes" id="UP000176547">
    <property type="component" value="Unassembled WGS sequence"/>
</dbReference>
<dbReference type="SUPFAM" id="SSF53756">
    <property type="entry name" value="UDP-Glycosyltransferase/glycogen phosphorylase"/>
    <property type="match status" value="1"/>
</dbReference>
<dbReference type="GO" id="GO:0016757">
    <property type="term" value="F:glycosyltransferase activity"/>
    <property type="evidence" value="ECO:0007669"/>
    <property type="project" value="InterPro"/>
</dbReference>
<dbReference type="InterPro" id="IPR050194">
    <property type="entry name" value="Glycosyltransferase_grp1"/>
</dbReference>
<feature type="domain" description="Glycosyl transferase family 1" evidence="1">
    <location>
        <begin position="249"/>
        <end position="338"/>
    </location>
</feature>
<name>A0A1F5NEM5_9BACT</name>
<reference evidence="3 4" key="1">
    <citation type="journal article" date="2016" name="Nat. Commun.">
        <title>Thousands of microbial genomes shed light on interconnected biogeochemical processes in an aquifer system.</title>
        <authorList>
            <person name="Anantharaman K."/>
            <person name="Brown C.T."/>
            <person name="Hug L.A."/>
            <person name="Sharon I."/>
            <person name="Castelle C.J."/>
            <person name="Probst A.J."/>
            <person name="Thomas B.C."/>
            <person name="Singh A."/>
            <person name="Wilkins M.J."/>
            <person name="Karaoz U."/>
            <person name="Brodie E.L."/>
            <person name="Williams K.H."/>
            <person name="Hubbard S.S."/>
            <person name="Banfield J.F."/>
        </authorList>
    </citation>
    <scope>NUCLEOTIDE SEQUENCE [LARGE SCALE GENOMIC DNA]</scope>
</reference>
<dbReference type="AlphaFoldDB" id="A0A1F5NEM5"/>